<proteinExistence type="predicted"/>
<dbReference type="AlphaFoldDB" id="A0A2T1KG70"/>
<accession>A0A2T1KG70</accession>
<dbReference type="Proteomes" id="UP000238385">
    <property type="component" value="Unassembled WGS sequence"/>
</dbReference>
<reference evidence="1 2" key="1">
    <citation type="submission" date="2018-03" db="EMBL/GenBank/DDBJ databases">
        <title>Marinobacter brunus sp. nov., a marine bacterium of Gamma-proteobacteria isolated from the surface seawater of the South China Sea.</title>
        <authorList>
            <person name="Cheng H."/>
            <person name="Wu Y.-H."/>
            <person name="Xamxidin M."/>
            <person name="Xu X.-W."/>
        </authorList>
    </citation>
    <scope>NUCLEOTIDE SEQUENCE [LARGE SCALE GENOMIC DNA]</scope>
    <source>
        <strain evidence="1 2">JCM 30472</strain>
    </source>
</reference>
<comment type="caution">
    <text evidence="1">The sequence shown here is derived from an EMBL/GenBank/DDBJ whole genome shotgun (WGS) entry which is preliminary data.</text>
</comment>
<keyword evidence="2" id="KW-1185">Reference proteome</keyword>
<gene>
    <name evidence="1" type="ORF">C7H08_05895</name>
</gene>
<organism evidence="1 2">
    <name type="scientific">Marinobacter halophilus</name>
    <dbReference type="NCBI Taxonomy" id="1323740"/>
    <lineage>
        <taxon>Bacteria</taxon>
        <taxon>Pseudomonadati</taxon>
        <taxon>Pseudomonadota</taxon>
        <taxon>Gammaproteobacteria</taxon>
        <taxon>Pseudomonadales</taxon>
        <taxon>Marinobacteraceae</taxon>
        <taxon>Marinobacter</taxon>
    </lineage>
</organism>
<evidence type="ECO:0000313" key="2">
    <source>
        <dbReference type="Proteomes" id="UP000238385"/>
    </source>
</evidence>
<name>A0A2T1KG70_9GAMM</name>
<evidence type="ECO:0000313" key="1">
    <source>
        <dbReference type="EMBL" id="PSF09124.1"/>
    </source>
</evidence>
<sequence length="70" mass="7434">MSLPRLSILPCGAGMAPGKVSKTRCEYFPVRSAPPSMAPQGFGNLPRCHALNMLLAALKPLAPNFPQVTN</sequence>
<protein>
    <submittedName>
        <fullName evidence="1">Uncharacterized protein</fullName>
    </submittedName>
</protein>
<dbReference type="EMBL" id="PXNN01000009">
    <property type="protein sequence ID" value="PSF09124.1"/>
    <property type="molecule type" value="Genomic_DNA"/>
</dbReference>